<protein>
    <submittedName>
        <fullName evidence="8">MFS transporter</fullName>
    </submittedName>
</protein>
<keyword evidence="5 6" id="KW-0472">Membrane</keyword>
<feature type="transmembrane region" description="Helical" evidence="6">
    <location>
        <begin position="262"/>
        <end position="285"/>
    </location>
</feature>
<keyword evidence="3 6" id="KW-0812">Transmembrane</keyword>
<evidence type="ECO:0000313" key="8">
    <source>
        <dbReference type="EMBL" id="HIU35335.1"/>
    </source>
</evidence>
<evidence type="ECO:0000256" key="5">
    <source>
        <dbReference type="ARBA" id="ARBA00023136"/>
    </source>
</evidence>
<evidence type="ECO:0000259" key="7">
    <source>
        <dbReference type="PROSITE" id="PS50850"/>
    </source>
</evidence>
<keyword evidence="2" id="KW-0813">Transport</keyword>
<dbReference type="Gene3D" id="1.20.1250.20">
    <property type="entry name" value="MFS general substrate transporter like domains"/>
    <property type="match status" value="2"/>
</dbReference>
<evidence type="ECO:0000313" key="9">
    <source>
        <dbReference type="Proteomes" id="UP000824071"/>
    </source>
</evidence>
<dbReference type="SUPFAM" id="SSF103473">
    <property type="entry name" value="MFS general substrate transporter"/>
    <property type="match status" value="1"/>
</dbReference>
<feature type="transmembrane region" description="Helical" evidence="6">
    <location>
        <begin position="320"/>
        <end position="347"/>
    </location>
</feature>
<organism evidence="8 9">
    <name type="scientific">Candidatus Fimenecus excrementigallinarum</name>
    <dbReference type="NCBI Taxonomy" id="2840816"/>
    <lineage>
        <taxon>Bacteria</taxon>
        <taxon>Bacillati</taxon>
        <taxon>Bacillota</taxon>
        <taxon>Clostridia</taxon>
        <taxon>Candidatus Fimenecus</taxon>
    </lineage>
</organism>
<gene>
    <name evidence="8" type="ORF">IAC53_01840</name>
</gene>
<feature type="transmembrane region" description="Helical" evidence="6">
    <location>
        <begin position="297"/>
        <end position="314"/>
    </location>
</feature>
<dbReference type="PANTHER" id="PTHR11328:SF24">
    <property type="entry name" value="MAJOR FACILITATOR SUPERFAMILY (MFS) PROFILE DOMAIN-CONTAINING PROTEIN"/>
    <property type="match status" value="1"/>
</dbReference>
<feature type="transmembrane region" description="Helical" evidence="6">
    <location>
        <begin position="368"/>
        <end position="388"/>
    </location>
</feature>
<dbReference type="EMBL" id="DVMW01000016">
    <property type="protein sequence ID" value="HIU35335.1"/>
    <property type="molecule type" value="Genomic_DNA"/>
</dbReference>
<evidence type="ECO:0000256" key="6">
    <source>
        <dbReference type="SAM" id="Phobius"/>
    </source>
</evidence>
<evidence type="ECO:0000256" key="3">
    <source>
        <dbReference type="ARBA" id="ARBA00022692"/>
    </source>
</evidence>
<accession>A0A9D1LDB3</accession>
<dbReference type="GO" id="GO:0005886">
    <property type="term" value="C:plasma membrane"/>
    <property type="evidence" value="ECO:0007669"/>
    <property type="project" value="UniProtKB-SubCell"/>
</dbReference>
<dbReference type="AlphaFoldDB" id="A0A9D1LDB3"/>
<comment type="subcellular location">
    <subcellularLocation>
        <location evidence="1">Cell membrane</location>
        <topology evidence="1">Multi-pass membrane protein</topology>
    </subcellularLocation>
</comment>
<dbReference type="Proteomes" id="UP000824071">
    <property type="component" value="Unassembled WGS sequence"/>
</dbReference>
<dbReference type="Pfam" id="PF13347">
    <property type="entry name" value="MFS_2"/>
    <property type="match status" value="1"/>
</dbReference>
<dbReference type="InterPro" id="IPR020846">
    <property type="entry name" value="MFS_dom"/>
</dbReference>
<dbReference type="GO" id="GO:0008643">
    <property type="term" value="P:carbohydrate transport"/>
    <property type="evidence" value="ECO:0007669"/>
    <property type="project" value="InterPro"/>
</dbReference>
<proteinExistence type="predicted"/>
<comment type="caution">
    <text evidence="8">The sequence shown here is derived from an EMBL/GenBank/DDBJ whole genome shotgun (WGS) entry which is preliminary data.</text>
</comment>
<evidence type="ECO:0000256" key="2">
    <source>
        <dbReference type="ARBA" id="ARBA00022448"/>
    </source>
</evidence>
<keyword evidence="4 6" id="KW-1133">Transmembrane helix</keyword>
<name>A0A9D1LDB3_9FIRM</name>
<sequence>MQSSPSPLVKPTSPFRYGVGMFGTSIPVNMFKSFAAIFYVDTLGLSMDHYSLVLFIYTFLDAIDNPIYGFLSDNTRTKWGRRRPWLVIGTPLLVLFFLLFYNVPDFVQSNETRLFWYMLVTYLLTGTLDSVMNAGYGALFPELFKKDADRAKANAVRQTFQLLAMVISIALTPMITEAIGYSLTSVIYGVVALAVVLYCAFGCHENPENYTTAERPRLIRSIVDLLRNPKFWIFGACGAFYSAAFSLISQAVPFYVKYTLGLGGNMTTVMLGIVFAAAVLGILCWSRAAKKVSVMKIWRAGFIIMAVAFLPLYFVNSFALAVPIACVVGFGVAACLTTMDCIGAKIVDDDYEKHGIKREGTISSLMGVMNRLNGLYTSLAFFVVGRLFSFESGDAPGPNPGQASRVLLCLFPAAAMILATVFSFFLHFRKAQKEKTAEKEAQPLQKDA</sequence>
<dbReference type="PANTHER" id="PTHR11328">
    <property type="entry name" value="MAJOR FACILITATOR SUPERFAMILY DOMAIN-CONTAINING PROTEIN"/>
    <property type="match status" value="1"/>
</dbReference>
<evidence type="ECO:0000256" key="4">
    <source>
        <dbReference type="ARBA" id="ARBA00022989"/>
    </source>
</evidence>
<feature type="transmembrane region" description="Helical" evidence="6">
    <location>
        <begin position="115"/>
        <end position="139"/>
    </location>
</feature>
<feature type="transmembrane region" description="Helical" evidence="6">
    <location>
        <begin position="21"/>
        <end position="40"/>
    </location>
</feature>
<reference evidence="8" key="2">
    <citation type="journal article" date="2021" name="PeerJ">
        <title>Extensive microbial diversity within the chicken gut microbiome revealed by metagenomics and culture.</title>
        <authorList>
            <person name="Gilroy R."/>
            <person name="Ravi A."/>
            <person name="Getino M."/>
            <person name="Pursley I."/>
            <person name="Horton D.L."/>
            <person name="Alikhan N.F."/>
            <person name="Baker D."/>
            <person name="Gharbi K."/>
            <person name="Hall N."/>
            <person name="Watson M."/>
            <person name="Adriaenssens E.M."/>
            <person name="Foster-Nyarko E."/>
            <person name="Jarju S."/>
            <person name="Secka A."/>
            <person name="Antonio M."/>
            <person name="Oren A."/>
            <person name="Chaudhuri R.R."/>
            <person name="La Ragione R."/>
            <person name="Hildebrand F."/>
            <person name="Pallen M.J."/>
        </authorList>
    </citation>
    <scope>NUCLEOTIDE SEQUENCE</scope>
    <source>
        <strain evidence="8">ChiGjej1B1-19959</strain>
    </source>
</reference>
<reference evidence="8" key="1">
    <citation type="submission" date="2020-10" db="EMBL/GenBank/DDBJ databases">
        <authorList>
            <person name="Gilroy R."/>
        </authorList>
    </citation>
    <scope>NUCLEOTIDE SEQUENCE</scope>
    <source>
        <strain evidence="8">ChiGjej1B1-19959</strain>
    </source>
</reference>
<evidence type="ECO:0000256" key="1">
    <source>
        <dbReference type="ARBA" id="ARBA00004651"/>
    </source>
</evidence>
<feature type="transmembrane region" description="Helical" evidence="6">
    <location>
        <begin position="231"/>
        <end position="256"/>
    </location>
</feature>
<feature type="transmembrane region" description="Helical" evidence="6">
    <location>
        <begin position="52"/>
        <end position="71"/>
    </location>
</feature>
<dbReference type="InterPro" id="IPR036259">
    <property type="entry name" value="MFS_trans_sf"/>
</dbReference>
<feature type="transmembrane region" description="Helical" evidence="6">
    <location>
        <begin position="185"/>
        <end position="203"/>
    </location>
</feature>
<feature type="transmembrane region" description="Helical" evidence="6">
    <location>
        <begin position="160"/>
        <end position="179"/>
    </location>
</feature>
<feature type="domain" description="Major facilitator superfamily (MFS) profile" evidence="7">
    <location>
        <begin position="13"/>
        <end position="431"/>
    </location>
</feature>
<dbReference type="PROSITE" id="PS50850">
    <property type="entry name" value="MFS"/>
    <property type="match status" value="1"/>
</dbReference>
<feature type="transmembrane region" description="Helical" evidence="6">
    <location>
        <begin position="403"/>
        <end position="426"/>
    </location>
</feature>
<dbReference type="GO" id="GO:0015293">
    <property type="term" value="F:symporter activity"/>
    <property type="evidence" value="ECO:0007669"/>
    <property type="project" value="InterPro"/>
</dbReference>
<feature type="transmembrane region" description="Helical" evidence="6">
    <location>
        <begin position="83"/>
        <end position="103"/>
    </location>
</feature>
<dbReference type="InterPro" id="IPR039672">
    <property type="entry name" value="MFS_2"/>
</dbReference>